<feature type="transmembrane region" description="Helical" evidence="6">
    <location>
        <begin position="52"/>
        <end position="73"/>
    </location>
</feature>
<evidence type="ECO:0000256" key="2">
    <source>
        <dbReference type="ARBA" id="ARBA00022475"/>
    </source>
</evidence>
<keyword evidence="5 6" id="KW-0472">Membrane</keyword>
<feature type="transmembrane region" description="Helical" evidence="6">
    <location>
        <begin position="93"/>
        <end position="114"/>
    </location>
</feature>
<dbReference type="CDD" id="cd00637">
    <property type="entry name" value="7tm_classA_rhodopsin-like"/>
    <property type="match status" value="1"/>
</dbReference>
<feature type="domain" description="G-protein coupled receptors family 1 profile" evidence="7">
    <location>
        <begin position="32"/>
        <end position="270"/>
    </location>
</feature>
<evidence type="ECO:0000256" key="3">
    <source>
        <dbReference type="ARBA" id="ARBA00022692"/>
    </source>
</evidence>
<evidence type="ECO:0000313" key="8">
    <source>
        <dbReference type="EMBL" id="CAH3038829.1"/>
    </source>
</evidence>
<dbReference type="InterPro" id="IPR017452">
    <property type="entry name" value="GPCR_Rhodpsn_7TM"/>
</dbReference>
<feature type="transmembrane region" description="Helical" evidence="6">
    <location>
        <begin position="135"/>
        <end position="155"/>
    </location>
</feature>
<dbReference type="InterPro" id="IPR000276">
    <property type="entry name" value="GPCR_Rhodpsn"/>
</dbReference>
<keyword evidence="2" id="KW-1003">Cell membrane</keyword>
<dbReference type="PANTHER" id="PTHR22750">
    <property type="entry name" value="G-PROTEIN COUPLED RECEPTOR"/>
    <property type="match status" value="1"/>
</dbReference>
<dbReference type="PRINTS" id="PR00237">
    <property type="entry name" value="GPCRRHODOPSN"/>
</dbReference>
<reference evidence="8 9" key="1">
    <citation type="submission" date="2022-05" db="EMBL/GenBank/DDBJ databases">
        <authorList>
            <consortium name="Genoscope - CEA"/>
            <person name="William W."/>
        </authorList>
    </citation>
    <scope>NUCLEOTIDE SEQUENCE [LARGE SCALE GENOMIC DNA]</scope>
</reference>
<evidence type="ECO:0000259" key="7">
    <source>
        <dbReference type="PROSITE" id="PS50262"/>
    </source>
</evidence>
<name>A0ABN8MYF1_9CNID</name>
<evidence type="ECO:0000256" key="5">
    <source>
        <dbReference type="ARBA" id="ARBA00023136"/>
    </source>
</evidence>
<keyword evidence="4 6" id="KW-1133">Transmembrane helix</keyword>
<comment type="subcellular location">
    <subcellularLocation>
        <location evidence="1">Cell membrane</location>
        <topology evidence="1">Multi-pass membrane protein</topology>
    </subcellularLocation>
</comment>
<comment type="caution">
    <text evidence="8">The sequence shown here is derived from an EMBL/GenBank/DDBJ whole genome shotgun (WGS) entry which is preliminary data.</text>
</comment>
<protein>
    <recommendedName>
        <fullName evidence="7">G-protein coupled receptors family 1 profile domain-containing protein</fullName>
    </recommendedName>
</protein>
<sequence length="291" mass="32405">RSHQDHLPPVVPTLLIINIVINSIFACMTVIGNILILISLRRTSRVHAASKALYLSLAMADLGVGIFVQPVFVIRLVAARRGLTEVCRLAGNIIDVAGVITVGVSLQTLSVISVDRVLAIHLKIRYREVATANRTRIVLLICWCTSALQGVSFFINTAFYNMYQVVGISFCICVSSISYLIVFRNLRILQNQIQNYSPESISNSSFNITRYKKSVSTALWVYASLLGCFVPYIPSVAIRLSVGVSATNLAIHWFTVTLLYANSVLNPVLYCWKIQAVRDSVKEIIKLRWSR</sequence>
<dbReference type="PROSITE" id="PS50262">
    <property type="entry name" value="G_PROTEIN_RECEP_F1_2"/>
    <property type="match status" value="1"/>
</dbReference>
<evidence type="ECO:0000256" key="4">
    <source>
        <dbReference type="ARBA" id="ARBA00022989"/>
    </source>
</evidence>
<evidence type="ECO:0000313" key="9">
    <source>
        <dbReference type="Proteomes" id="UP001159405"/>
    </source>
</evidence>
<feature type="transmembrane region" description="Helical" evidence="6">
    <location>
        <begin position="219"/>
        <end position="238"/>
    </location>
</feature>
<organism evidence="8 9">
    <name type="scientific">Porites lobata</name>
    <dbReference type="NCBI Taxonomy" id="104759"/>
    <lineage>
        <taxon>Eukaryota</taxon>
        <taxon>Metazoa</taxon>
        <taxon>Cnidaria</taxon>
        <taxon>Anthozoa</taxon>
        <taxon>Hexacorallia</taxon>
        <taxon>Scleractinia</taxon>
        <taxon>Fungiina</taxon>
        <taxon>Poritidae</taxon>
        <taxon>Porites</taxon>
    </lineage>
</organism>
<dbReference type="Gene3D" id="1.20.1070.10">
    <property type="entry name" value="Rhodopsin 7-helix transmembrane proteins"/>
    <property type="match status" value="1"/>
</dbReference>
<feature type="non-terminal residue" evidence="8">
    <location>
        <position position="1"/>
    </location>
</feature>
<dbReference type="EMBL" id="CALNXK010000006">
    <property type="protein sequence ID" value="CAH3038829.1"/>
    <property type="molecule type" value="Genomic_DNA"/>
</dbReference>
<keyword evidence="3 6" id="KW-0812">Transmembrane</keyword>
<feature type="transmembrane region" description="Helical" evidence="6">
    <location>
        <begin position="161"/>
        <end position="182"/>
    </location>
</feature>
<accession>A0ABN8MYF1</accession>
<feature type="transmembrane region" description="Helical" evidence="6">
    <location>
        <begin position="15"/>
        <end position="40"/>
    </location>
</feature>
<dbReference type="Proteomes" id="UP001159405">
    <property type="component" value="Unassembled WGS sequence"/>
</dbReference>
<proteinExistence type="predicted"/>
<evidence type="ECO:0000256" key="6">
    <source>
        <dbReference type="SAM" id="Phobius"/>
    </source>
</evidence>
<dbReference type="SUPFAM" id="SSF81321">
    <property type="entry name" value="Family A G protein-coupled receptor-like"/>
    <property type="match status" value="1"/>
</dbReference>
<dbReference type="Pfam" id="PF00001">
    <property type="entry name" value="7tm_1"/>
    <property type="match status" value="1"/>
</dbReference>
<gene>
    <name evidence="8" type="ORF">PLOB_00039459</name>
</gene>
<evidence type="ECO:0000256" key="1">
    <source>
        <dbReference type="ARBA" id="ARBA00004651"/>
    </source>
</evidence>
<feature type="transmembrane region" description="Helical" evidence="6">
    <location>
        <begin position="250"/>
        <end position="272"/>
    </location>
</feature>
<keyword evidence="9" id="KW-1185">Reference proteome</keyword>